<reference evidence="2 3" key="1">
    <citation type="submission" date="2020-04" db="EMBL/GenBank/DDBJ databases">
        <title>Perkinsus olseni comparative genomics.</title>
        <authorList>
            <person name="Bogema D.R."/>
        </authorList>
    </citation>
    <scope>NUCLEOTIDE SEQUENCE [LARGE SCALE GENOMIC DNA]</scope>
    <source>
        <strain evidence="2">ATCC PRA-205</strain>
    </source>
</reference>
<evidence type="ECO:0000313" key="2">
    <source>
        <dbReference type="EMBL" id="KAF4725109.1"/>
    </source>
</evidence>
<gene>
    <name evidence="2" type="ORF">FOZ62_031950</name>
</gene>
<evidence type="ECO:0000256" key="1">
    <source>
        <dbReference type="SAM" id="MobiDB-lite"/>
    </source>
</evidence>
<feature type="compositionally biased region" description="Basic and acidic residues" evidence="1">
    <location>
        <begin position="128"/>
        <end position="138"/>
    </location>
</feature>
<feature type="region of interest" description="Disordered" evidence="1">
    <location>
        <begin position="112"/>
        <end position="138"/>
    </location>
</feature>
<feature type="region of interest" description="Disordered" evidence="1">
    <location>
        <begin position="75"/>
        <end position="94"/>
    </location>
</feature>
<dbReference type="EMBL" id="JABANM010019046">
    <property type="protein sequence ID" value="KAF4725109.1"/>
    <property type="molecule type" value="Genomic_DNA"/>
</dbReference>
<comment type="caution">
    <text evidence="2">The sequence shown here is derived from an EMBL/GenBank/DDBJ whole genome shotgun (WGS) entry which is preliminary data.</text>
</comment>
<sequence>MESTAICHASCASIKPRSASLLPDYGFRKTAWLVVRRFEAFFLDYPTQESVDPDVFTAVWPAVMDDIEDLWEEYAGKGHGAPRQSPPRKAGSTAEVLKSSCAGLSVEKRGTDRRRMLSAARETKRRLQGFERVSKKKD</sequence>
<accession>A0A7J6RWL7</accession>
<name>A0A7J6RWL7_PEROL</name>
<protein>
    <submittedName>
        <fullName evidence="2">Uncharacterized protein</fullName>
    </submittedName>
</protein>
<evidence type="ECO:0000313" key="3">
    <source>
        <dbReference type="Proteomes" id="UP000574390"/>
    </source>
</evidence>
<dbReference type="Proteomes" id="UP000574390">
    <property type="component" value="Unassembled WGS sequence"/>
</dbReference>
<organism evidence="2 3">
    <name type="scientific">Perkinsus olseni</name>
    <name type="common">Perkinsus atlanticus</name>
    <dbReference type="NCBI Taxonomy" id="32597"/>
    <lineage>
        <taxon>Eukaryota</taxon>
        <taxon>Sar</taxon>
        <taxon>Alveolata</taxon>
        <taxon>Perkinsozoa</taxon>
        <taxon>Perkinsea</taxon>
        <taxon>Perkinsida</taxon>
        <taxon>Perkinsidae</taxon>
        <taxon>Perkinsus</taxon>
    </lineage>
</organism>
<feature type="non-terminal residue" evidence="2">
    <location>
        <position position="138"/>
    </location>
</feature>
<dbReference type="AlphaFoldDB" id="A0A7J6RWL7"/>
<proteinExistence type="predicted"/>